<dbReference type="InterPro" id="IPR051785">
    <property type="entry name" value="MMCE/EMCE_epimerase"/>
</dbReference>
<organism evidence="3 4">
    <name type="scientific">Pseudonocardia zijingensis</name>
    <dbReference type="NCBI Taxonomy" id="153376"/>
    <lineage>
        <taxon>Bacteria</taxon>
        <taxon>Bacillati</taxon>
        <taxon>Actinomycetota</taxon>
        <taxon>Actinomycetes</taxon>
        <taxon>Pseudonocardiales</taxon>
        <taxon>Pseudonocardiaceae</taxon>
        <taxon>Pseudonocardia</taxon>
    </lineage>
</organism>
<dbReference type="PANTHER" id="PTHR43048">
    <property type="entry name" value="METHYLMALONYL-COA EPIMERASE"/>
    <property type="match status" value="1"/>
</dbReference>
<evidence type="ECO:0000259" key="2">
    <source>
        <dbReference type="PROSITE" id="PS51819"/>
    </source>
</evidence>
<dbReference type="PROSITE" id="PS51819">
    <property type="entry name" value="VOC"/>
    <property type="match status" value="2"/>
</dbReference>
<evidence type="ECO:0000256" key="1">
    <source>
        <dbReference type="ARBA" id="ARBA00022723"/>
    </source>
</evidence>
<dbReference type="InterPro" id="IPR029068">
    <property type="entry name" value="Glyas_Bleomycin-R_OHBP_Dase"/>
</dbReference>
<dbReference type="RefSeq" id="WP_343941572.1">
    <property type="nucleotide sequence ID" value="NZ_BAAAHP010000075.1"/>
</dbReference>
<proteinExistence type="predicted"/>
<name>A0ABP4AD35_9PSEU</name>
<sequence length="327" mass="35144">MTKLIQVALCTSDMPRTIRTFVEVLGFSSAGGRPRGQHAARLQELPTGDDTYVMLWWLVGRQEFGGQIELFHHTSPAQRPRRADWKPSDLGWSRFGIVVPDFDATLERLGAAGYATMTEPIEVDGHRRVCFREPGADAIVEIMEEDPALPAALAGSAAPQSAVAYVTVSVSDLDSARRYFGKVFGFPELEPETLHLPEHESLWGLAGARRTCAVFQAGDLLLEAVQYETPTPKPPADALLSDQGIMNVAMGYRERSALVDTVAVAEAAGASTIGDVPDTTGSVYLRIADGISIELFLVPVGLDSSYGLVAEELAPAGSAFAVRRGEG</sequence>
<dbReference type="Gene3D" id="3.10.180.10">
    <property type="entry name" value="2,3-Dihydroxybiphenyl 1,2-Dioxygenase, domain 1"/>
    <property type="match status" value="2"/>
</dbReference>
<evidence type="ECO:0000313" key="3">
    <source>
        <dbReference type="EMBL" id="GAA0934874.1"/>
    </source>
</evidence>
<dbReference type="Proteomes" id="UP001499967">
    <property type="component" value="Unassembled WGS sequence"/>
</dbReference>
<dbReference type="SUPFAM" id="SSF54593">
    <property type="entry name" value="Glyoxalase/Bleomycin resistance protein/Dihydroxybiphenyl dioxygenase"/>
    <property type="match status" value="2"/>
</dbReference>
<evidence type="ECO:0000313" key="4">
    <source>
        <dbReference type="Proteomes" id="UP001499967"/>
    </source>
</evidence>
<accession>A0ABP4AD35</accession>
<comment type="caution">
    <text evidence="3">The sequence shown here is derived from an EMBL/GenBank/DDBJ whole genome shotgun (WGS) entry which is preliminary data.</text>
</comment>
<gene>
    <name evidence="3" type="ORF">GCM10009559_25780</name>
</gene>
<feature type="domain" description="VOC" evidence="2">
    <location>
        <begin position="162"/>
        <end position="298"/>
    </location>
</feature>
<keyword evidence="4" id="KW-1185">Reference proteome</keyword>
<dbReference type="PANTHER" id="PTHR43048:SF3">
    <property type="entry name" value="METHYLMALONYL-COA EPIMERASE, MITOCHONDRIAL"/>
    <property type="match status" value="1"/>
</dbReference>
<dbReference type="Pfam" id="PF13669">
    <property type="entry name" value="Glyoxalase_4"/>
    <property type="match status" value="1"/>
</dbReference>
<protein>
    <recommendedName>
        <fullName evidence="2">VOC domain-containing protein</fullName>
    </recommendedName>
</protein>
<keyword evidence="1" id="KW-0479">Metal-binding</keyword>
<dbReference type="EMBL" id="BAAAHP010000075">
    <property type="protein sequence ID" value="GAA0934874.1"/>
    <property type="molecule type" value="Genomic_DNA"/>
</dbReference>
<feature type="domain" description="VOC" evidence="2">
    <location>
        <begin position="3"/>
        <end position="145"/>
    </location>
</feature>
<reference evidence="4" key="1">
    <citation type="journal article" date="2019" name="Int. J. Syst. Evol. Microbiol.">
        <title>The Global Catalogue of Microorganisms (GCM) 10K type strain sequencing project: providing services to taxonomists for standard genome sequencing and annotation.</title>
        <authorList>
            <consortium name="The Broad Institute Genomics Platform"/>
            <consortium name="The Broad Institute Genome Sequencing Center for Infectious Disease"/>
            <person name="Wu L."/>
            <person name="Ma J."/>
        </authorList>
    </citation>
    <scope>NUCLEOTIDE SEQUENCE [LARGE SCALE GENOMIC DNA]</scope>
    <source>
        <strain evidence="4">JCM 11117</strain>
    </source>
</reference>
<dbReference type="InterPro" id="IPR037523">
    <property type="entry name" value="VOC_core"/>
</dbReference>